<protein>
    <submittedName>
        <fullName evidence="1">Uncharacterized protein</fullName>
    </submittedName>
</protein>
<dbReference type="Proteomes" id="UP001164929">
    <property type="component" value="Chromosome 3"/>
</dbReference>
<organism evidence="1 2">
    <name type="scientific">Populus alba x Populus x berolinensis</name>
    <dbReference type="NCBI Taxonomy" id="444605"/>
    <lineage>
        <taxon>Eukaryota</taxon>
        <taxon>Viridiplantae</taxon>
        <taxon>Streptophyta</taxon>
        <taxon>Embryophyta</taxon>
        <taxon>Tracheophyta</taxon>
        <taxon>Spermatophyta</taxon>
        <taxon>Magnoliopsida</taxon>
        <taxon>eudicotyledons</taxon>
        <taxon>Gunneridae</taxon>
        <taxon>Pentapetalae</taxon>
        <taxon>rosids</taxon>
        <taxon>fabids</taxon>
        <taxon>Malpighiales</taxon>
        <taxon>Salicaceae</taxon>
        <taxon>Saliceae</taxon>
        <taxon>Populus</taxon>
    </lineage>
</organism>
<name>A0AAD6R8U7_9ROSI</name>
<reference evidence="1" key="1">
    <citation type="journal article" date="2023" name="Mol. Ecol. Resour.">
        <title>Chromosome-level genome assembly of a triploid poplar Populus alba 'Berolinensis'.</title>
        <authorList>
            <person name="Chen S."/>
            <person name="Yu Y."/>
            <person name="Wang X."/>
            <person name="Wang S."/>
            <person name="Zhang T."/>
            <person name="Zhou Y."/>
            <person name="He R."/>
            <person name="Meng N."/>
            <person name="Wang Y."/>
            <person name="Liu W."/>
            <person name="Liu Z."/>
            <person name="Liu J."/>
            <person name="Guo Q."/>
            <person name="Huang H."/>
            <person name="Sederoff R.R."/>
            <person name="Wang G."/>
            <person name="Qu G."/>
            <person name="Chen S."/>
        </authorList>
    </citation>
    <scope>NUCLEOTIDE SEQUENCE</scope>
    <source>
        <strain evidence="1">SC-2020</strain>
    </source>
</reference>
<dbReference type="AlphaFoldDB" id="A0AAD6R8U7"/>
<proteinExistence type="predicted"/>
<evidence type="ECO:0000313" key="2">
    <source>
        <dbReference type="Proteomes" id="UP001164929"/>
    </source>
</evidence>
<evidence type="ECO:0000313" key="1">
    <source>
        <dbReference type="EMBL" id="KAJ7004286.1"/>
    </source>
</evidence>
<comment type="caution">
    <text evidence="1">The sequence shown here is derived from an EMBL/GenBank/DDBJ whole genome shotgun (WGS) entry which is preliminary data.</text>
</comment>
<accession>A0AAD6R8U7</accession>
<dbReference type="EMBL" id="JAQIZT010000003">
    <property type="protein sequence ID" value="KAJ7004286.1"/>
    <property type="molecule type" value="Genomic_DNA"/>
</dbReference>
<sequence>MARLVQIHQVRDRRGTGLLLPWRA</sequence>
<gene>
    <name evidence="1" type="ORF">NC653_009224</name>
</gene>
<keyword evidence="2" id="KW-1185">Reference proteome</keyword>